<dbReference type="EMBL" id="JAIWYP010000004">
    <property type="protein sequence ID" value="KAH3838029.1"/>
    <property type="molecule type" value="Genomic_DNA"/>
</dbReference>
<reference evidence="1" key="2">
    <citation type="submission" date="2020-11" db="EMBL/GenBank/DDBJ databases">
        <authorList>
            <person name="McCartney M.A."/>
            <person name="Auch B."/>
            <person name="Kono T."/>
            <person name="Mallez S."/>
            <person name="Becker A."/>
            <person name="Gohl D.M."/>
            <person name="Silverstein K.A.T."/>
            <person name="Koren S."/>
            <person name="Bechman K.B."/>
            <person name="Herman A."/>
            <person name="Abrahante J.E."/>
            <person name="Garbe J."/>
        </authorList>
    </citation>
    <scope>NUCLEOTIDE SEQUENCE</scope>
    <source>
        <strain evidence="1">Duluth1</strain>
        <tissue evidence="1">Whole animal</tissue>
    </source>
</reference>
<comment type="caution">
    <text evidence="1">The sequence shown here is derived from an EMBL/GenBank/DDBJ whole genome shotgun (WGS) entry which is preliminary data.</text>
</comment>
<gene>
    <name evidence="1" type="ORF">DPMN_111434</name>
</gene>
<keyword evidence="2" id="KW-1185">Reference proteome</keyword>
<name>A0A9D4KEI6_DREPO</name>
<proteinExistence type="predicted"/>
<dbReference type="AlphaFoldDB" id="A0A9D4KEI6"/>
<dbReference type="Proteomes" id="UP000828390">
    <property type="component" value="Unassembled WGS sequence"/>
</dbReference>
<organism evidence="1 2">
    <name type="scientific">Dreissena polymorpha</name>
    <name type="common">Zebra mussel</name>
    <name type="synonym">Mytilus polymorpha</name>
    <dbReference type="NCBI Taxonomy" id="45954"/>
    <lineage>
        <taxon>Eukaryota</taxon>
        <taxon>Metazoa</taxon>
        <taxon>Spiralia</taxon>
        <taxon>Lophotrochozoa</taxon>
        <taxon>Mollusca</taxon>
        <taxon>Bivalvia</taxon>
        <taxon>Autobranchia</taxon>
        <taxon>Heteroconchia</taxon>
        <taxon>Euheterodonta</taxon>
        <taxon>Imparidentia</taxon>
        <taxon>Neoheterodontei</taxon>
        <taxon>Myida</taxon>
        <taxon>Dreissenoidea</taxon>
        <taxon>Dreissenidae</taxon>
        <taxon>Dreissena</taxon>
    </lineage>
</organism>
<sequence>MAVVGCESDSFSVRADRMQPHGAVQSVRLTPVSMELLIDEIYTMALQEKL</sequence>
<evidence type="ECO:0000313" key="2">
    <source>
        <dbReference type="Proteomes" id="UP000828390"/>
    </source>
</evidence>
<evidence type="ECO:0000313" key="1">
    <source>
        <dbReference type="EMBL" id="KAH3838029.1"/>
    </source>
</evidence>
<accession>A0A9D4KEI6</accession>
<reference evidence="1" key="1">
    <citation type="journal article" date="2019" name="bioRxiv">
        <title>The Genome of the Zebra Mussel, Dreissena polymorpha: A Resource for Invasive Species Research.</title>
        <authorList>
            <person name="McCartney M.A."/>
            <person name="Auch B."/>
            <person name="Kono T."/>
            <person name="Mallez S."/>
            <person name="Zhang Y."/>
            <person name="Obille A."/>
            <person name="Becker A."/>
            <person name="Abrahante J.E."/>
            <person name="Garbe J."/>
            <person name="Badalamenti J.P."/>
            <person name="Herman A."/>
            <person name="Mangelson H."/>
            <person name="Liachko I."/>
            <person name="Sullivan S."/>
            <person name="Sone E.D."/>
            <person name="Koren S."/>
            <person name="Silverstein K.A.T."/>
            <person name="Beckman K.B."/>
            <person name="Gohl D.M."/>
        </authorList>
    </citation>
    <scope>NUCLEOTIDE SEQUENCE</scope>
    <source>
        <strain evidence="1">Duluth1</strain>
        <tissue evidence="1">Whole animal</tissue>
    </source>
</reference>
<protein>
    <submittedName>
        <fullName evidence="1">Uncharacterized protein</fullName>
    </submittedName>
</protein>